<dbReference type="AlphaFoldDB" id="A0A7G1KRV1"/>
<sequence length="347" mass="36924">MQQMRGRARFAALRAALRGRGGDARGSELRWGIAGVIAVVLLVIAIGAVYVTGTTPEKEYSAELAQAGSIRTGDDVRVAGIPVGKVKSLTLLPDRVRMTFTVDDKVFVGDQTTLGIRMLTVVGGYYLAVQPAGTRPLGSATIPRERVTLPYNLTQVFQDAVRPVQEIDGNVLRETLSSLSTAVDGGPDSFRAALRAVGDLTAIMNRQHADISRTLALADEYLTALRQNSDVLVRLIYALAGMEDVIRNNKTEISEALADLGTVLHGLTPLGRAWDTKLKERAQPLADEAIPKLRELGSRLGTLLDAVRDLEQRLLPLLPGGGGVTVDQSAATISLPSVCVPVPGGGC</sequence>
<dbReference type="RefSeq" id="WP_232110651.1">
    <property type="nucleotide sequence ID" value="NZ_AP023396.1"/>
</dbReference>
<keyword evidence="1" id="KW-0472">Membrane</keyword>
<dbReference type="Pfam" id="PF02470">
    <property type="entry name" value="MlaD"/>
    <property type="match status" value="1"/>
</dbReference>
<dbReference type="PANTHER" id="PTHR33371">
    <property type="entry name" value="INTERMEMBRANE PHOSPHOLIPID TRANSPORT SYSTEM BINDING PROTEIN MLAD-RELATED"/>
    <property type="match status" value="1"/>
</dbReference>
<protein>
    <submittedName>
        <fullName evidence="3">Putative Mce family protein</fullName>
    </submittedName>
</protein>
<dbReference type="InterPro" id="IPR052336">
    <property type="entry name" value="MlaD_Phospholipid_Transporter"/>
</dbReference>
<dbReference type="EMBL" id="AP023396">
    <property type="protein sequence ID" value="BCK57998.1"/>
    <property type="molecule type" value="Genomic_DNA"/>
</dbReference>
<dbReference type="InterPro" id="IPR003399">
    <property type="entry name" value="Mce/MlaD"/>
</dbReference>
<proteinExistence type="predicted"/>
<dbReference type="GO" id="GO:0005576">
    <property type="term" value="C:extracellular region"/>
    <property type="evidence" value="ECO:0007669"/>
    <property type="project" value="TreeGrafter"/>
</dbReference>
<evidence type="ECO:0000259" key="2">
    <source>
        <dbReference type="Pfam" id="PF02470"/>
    </source>
</evidence>
<keyword evidence="1" id="KW-1133">Transmembrane helix</keyword>
<evidence type="ECO:0000256" key="1">
    <source>
        <dbReference type="SAM" id="Phobius"/>
    </source>
</evidence>
<dbReference type="InterPro" id="IPR005693">
    <property type="entry name" value="Mce"/>
</dbReference>
<dbReference type="NCBIfam" id="TIGR00996">
    <property type="entry name" value="Mtu_fam_mce"/>
    <property type="match status" value="1"/>
</dbReference>
<keyword evidence="1" id="KW-0812">Transmembrane</keyword>
<reference evidence="3 4" key="1">
    <citation type="submission" date="2020-08" db="EMBL/GenBank/DDBJ databases">
        <title>Genome Sequencing of Nocardia wallacei strain FMUON74 and assembly.</title>
        <authorList>
            <person name="Toyokawa M."/>
            <person name="Uesaka K."/>
        </authorList>
    </citation>
    <scope>NUCLEOTIDE SEQUENCE [LARGE SCALE GENOMIC DNA]</scope>
    <source>
        <strain evidence="3 4">FMUON74</strain>
    </source>
</reference>
<evidence type="ECO:0000313" key="3">
    <source>
        <dbReference type="EMBL" id="BCK57998.1"/>
    </source>
</evidence>
<feature type="transmembrane region" description="Helical" evidence="1">
    <location>
        <begin position="31"/>
        <end position="51"/>
    </location>
</feature>
<keyword evidence="4" id="KW-1185">Reference proteome</keyword>
<dbReference type="Proteomes" id="UP000516173">
    <property type="component" value="Chromosome"/>
</dbReference>
<organism evidence="3 4">
    <name type="scientific">Nocardia wallacei</name>
    <dbReference type="NCBI Taxonomy" id="480035"/>
    <lineage>
        <taxon>Bacteria</taxon>
        <taxon>Bacillati</taxon>
        <taxon>Actinomycetota</taxon>
        <taxon>Actinomycetes</taxon>
        <taxon>Mycobacteriales</taxon>
        <taxon>Nocardiaceae</taxon>
        <taxon>Nocardia</taxon>
    </lineage>
</organism>
<accession>A0A7G1KRV1</accession>
<feature type="domain" description="Mce/MlaD" evidence="2">
    <location>
        <begin position="58"/>
        <end position="131"/>
    </location>
</feature>
<dbReference type="KEGG" id="nwl:NWFMUON74_57700"/>
<dbReference type="GeneID" id="80350197"/>
<dbReference type="PANTHER" id="PTHR33371:SF18">
    <property type="entry name" value="MCE-FAMILY PROTEIN MCE3C"/>
    <property type="match status" value="1"/>
</dbReference>
<gene>
    <name evidence="3" type="ORF">NWFMUON74_57700</name>
</gene>
<name>A0A7G1KRV1_9NOCA</name>
<evidence type="ECO:0000313" key="4">
    <source>
        <dbReference type="Proteomes" id="UP000516173"/>
    </source>
</evidence>